<evidence type="ECO:0000259" key="1">
    <source>
        <dbReference type="Pfam" id="PF03732"/>
    </source>
</evidence>
<dbReference type="Proteomes" id="UP000037035">
    <property type="component" value="Unassembled WGS sequence"/>
</dbReference>
<dbReference type="OrthoDB" id="4847360at2759"/>
<keyword evidence="3" id="KW-1185">Reference proteome</keyword>
<organism evidence="2 3">
    <name type="scientific">Puccinia sorghi</name>
    <dbReference type="NCBI Taxonomy" id="27349"/>
    <lineage>
        <taxon>Eukaryota</taxon>
        <taxon>Fungi</taxon>
        <taxon>Dikarya</taxon>
        <taxon>Basidiomycota</taxon>
        <taxon>Pucciniomycotina</taxon>
        <taxon>Pucciniomycetes</taxon>
        <taxon>Pucciniales</taxon>
        <taxon>Pucciniaceae</taxon>
        <taxon>Puccinia</taxon>
    </lineage>
</organism>
<dbReference type="EMBL" id="LAVV01008582">
    <property type="protein sequence ID" value="KNZ52444.1"/>
    <property type="molecule type" value="Genomic_DNA"/>
</dbReference>
<dbReference type="AlphaFoldDB" id="A0A0L6UVD3"/>
<evidence type="ECO:0000313" key="3">
    <source>
        <dbReference type="Proteomes" id="UP000037035"/>
    </source>
</evidence>
<reference evidence="2 3" key="1">
    <citation type="submission" date="2015-08" db="EMBL/GenBank/DDBJ databases">
        <title>Next Generation Sequencing and Analysis of the Genome of Puccinia sorghi L Schw, the Causal Agent of Maize Common Rust.</title>
        <authorList>
            <person name="Rochi L."/>
            <person name="Burguener G."/>
            <person name="Darino M."/>
            <person name="Turjanski A."/>
            <person name="Kreff E."/>
            <person name="Dieguez M.J."/>
            <person name="Sacco F."/>
        </authorList>
    </citation>
    <scope>NUCLEOTIDE SEQUENCE [LARGE SCALE GENOMIC DNA]</scope>
    <source>
        <strain evidence="2 3">RO10H11247</strain>
    </source>
</reference>
<dbReference type="InterPro" id="IPR005162">
    <property type="entry name" value="Retrotrans_gag_dom"/>
</dbReference>
<feature type="domain" description="Retrotransposon gag" evidence="1">
    <location>
        <begin position="2"/>
        <end position="72"/>
    </location>
</feature>
<proteinExistence type="predicted"/>
<dbReference type="VEuPathDB" id="FungiDB:VP01_3572g1"/>
<protein>
    <recommendedName>
        <fullName evidence="1">Retrotransposon gag domain-containing protein</fullName>
    </recommendedName>
</protein>
<comment type="caution">
    <text evidence="2">The sequence shown here is derived from an EMBL/GenBank/DDBJ whole genome shotgun (WGS) entry which is preliminary data.</text>
</comment>
<gene>
    <name evidence="2" type="ORF">VP01_3572g1</name>
</gene>
<evidence type="ECO:0000313" key="2">
    <source>
        <dbReference type="EMBL" id="KNZ52444.1"/>
    </source>
</evidence>
<accession>A0A0L6UVD3</accession>
<sequence length="79" mass="9228">MRDYAATWCQPYLNWIFSGEPLDWTDFLKDLEASFFDHNHRQCAEVALRNICQTGTVSNYMQDFNQHAHTAGKTSSLPW</sequence>
<dbReference type="Pfam" id="PF03732">
    <property type="entry name" value="Retrotrans_gag"/>
    <property type="match status" value="1"/>
</dbReference>
<name>A0A0L6UVD3_9BASI</name>